<comment type="caution">
    <text evidence="2">The sequence shown here is derived from an EMBL/GenBank/DDBJ whole genome shotgun (WGS) entry which is preliminary data.</text>
</comment>
<evidence type="ECO:0000259" key="1">
    <source>
        <dbReference type="Pfam" id="PF07872"/>
    </source>
</evidence>
<dbReference type="RefSeq" id="WP_048569629.1">
    <property type="nucleotide sequence ID" value="NZ_LFVU01000004.1"/>
</dbReference>
<reference evidence="2 3" key="1">
    <citation type="submission" date="2015-06" db="EMBL/GenBank/DDBJ databases">
        <title>Draft genome sequence of the purine-degrading Clostridium cylindrosporum HC-1 (DSM 605).</title>
        <authorList>
            <person name="Poehlein A."/>
            <person name="Schiel-Bengelsdorf B."/>
            <person name="Bengelsdorf F."/>
            <person name="Daniel R."/>
            <person name="Duerre P."/>
        </authorList>
    </citation>
    <scope>NUCLEOTIDE SEQUENCE [LARGE SCALE GENOMIC DNA]</scope>
    <source>
        <strain evidence="2 3">DSM 605</strain>
    </source>
</reference>
<dbReference type="InterPro" id="IPR012454">
    <property type="entry name" value="DUF1659"/>
</dbReference>
<name>A0A0J8DA18_CLOCY</name>
<evidence type="ECO:0000313" key="3">
    <source>
        <dbReference type="Proteomes" id="UP000036756"/>
    </source>
</evidence>
<feature type="domain" description="DUF1659" evidence="1">
    <location>
        <begin position="3"/>
        <end position="72"/>
    </location>
</feature>
<sequence>MAIKTKIAAQSLVLKVNLGEDKSGKIAFKNVSLKQVRPEASDEGIHAVAETVKGILPYPVESVSKSTLSEIVDDTIVG</sequence>
<organism evidence="2 3">
    <name type="scientific">Clostridium cylindrosporum DSM 605</name>
    <dbReference type="NCBI Taxonomy" id="1121307"/>
    <lineage>
        <taxon>Bacteria</taxon>
        <taxon>Bacillati</taxon>
        <taxon>Bacillota</taxon>
        <taxon>Clostridia</taxon>
        <taxon>Eubacteriales</taxon>
        <taxon>Clostridiaceae</taxon>
        <taxon>Clostridium</taxon>
    </lineage>
</organism>
<protein>
    <recommendedName>
        <fullName evidence="1">DUF1659 domain-containing protein</fullName>
    </recommendedName>
</protein>
<dbReference type="AlphaFoldDB" id="A0A0J8DA18"/>
<evidence type="ECO:0000313" key="2">
    <source>
        <dbReference type="EMBL" id="KMT22900.1"/>
    </source>
</evidence>
<dbReference type="Proteomes" id="UP000036756">
    <property type="component" value="Unassembled WGS sequence"/>
</dbReference>
<dbReference type="OrthoDB" id="1918030at2"/>
<proteinExistence type="predicted"/>
<gene>
    <name evidence="2" type="ORF">CLCY_5c01390</name>
</gene>
<dbReference type="EMBL" id="LFVU01000004">
    <property type="protein sequence ID" value="KMT22900.1"/>
    <property type="molecule type" value="Genomic_DNA"/>
</dbReference>
<accession>A0A0J8DA18</accession>
<keyword evidence="3" id="KW-1185">Reference proteome</keyword>
<dbReference type="Pfam" id="PF07872">
    <property type="entry name" value="DUF1659"/>
    <property type="match status" value="1"/>
</dbReference>
<dbReference type="PATRIC" id="fig|1121307.3.peg.2076"/>